<proteinExistence type="predicted"/>
<dbReference type="RefSeq" id="XP_018521458.1">
    <property type="nucleotide sequence ID" value="XM_018665942.2"/>
</dbReference>
<feature type="coiled-coil region" evidence="1">
    <location>
        <begin position="414"/>
        <end position="484"/>
    </location>
</feature>
<dbReference type="GeneID" id="108876415"/>
<dbReference type="InterPro" id="IPR031809">
    <property type="entry name" value="CCDC158"/>
</dbReference>
<feature type="compositionally biased region" description="Low complexity" evidence="2">
    <location>
        <begin position="850"/>
        <end position="863"/>
    </location>
</feature>
<evidence type="ECO:0000256" key="1">
    <source>
        <dbReference type="SAM" id="Coils"/>
    </source>
</evidence>
<feature type="coiled-coil region" evidence="1">
    <location>
        <begin position="576"/>
        <end position="796"/>
    </location>
</feature>
<keyword evidence="1" id="KW-0175">Coiled coil</keyword>
<feature type="region of interest" description="Disordered" evidence="2">
    <location>
        <begin position="896"/>
        <end position="928"/>
    </location>
</feature>
<gene>
    <name evidence="4" type="primary">LOC108876415</name>
</gene>
<name>A0AAJ7LFQ1_LATCA</name>
<dbReference type="PANTHER" id="PTHR47615">
    <property type="entry name" value="COILED-COIL DOMAIN-CONTAINING PROTEIN 158"/>
    <property type="match status" value="1"/>
</dbReference>
<organism evidence="3 4">
    <name type="scientific">Lates calcarifer</name>
    <name type="common">Barramundi</name>
    <name type="synonym">Holocentrus calcarifer</name>
    <dbReference type="NCBI Taxonomy" id="8187"/>
    <lineage>
        <taxon>Eukaryota</taxon>
        <taxon>Metazoa</taxon>
        <taxon>Chordata</taxon>
        <taxon>Craniata</taxon>
        <taxon>Vertebrata</taxon>
        <taxon>Euteleostomi</taxon>
        <taxon>Actinopterygii</taxon>
        <taxon>Neopterygii</taxon>
        <taxon>Teleostei</taxon>
        <taxon>Neoteleostei</taxon>
        <taxon>Acanthomorphata</taxon>
        <taxon>Carangaria</taxon>
        <taxon>Carangaria incertae sedis</taxon>
        <taxon>Centropomidae</taxon>
        <taxon>Lates</taxon>
    </lineage>
</organism>
<dbReference type="AlphaFoldDB" id="A0AAJ7LFQ1"/>
<accession>A0AAJ7LFQ1</accession>
<dbReference type="Proteomes" id="UP000694890">
    <property type="component" value="Linkage group LG13"/>
</dbReference>
<evidence type="ECO:0000313" key="4">
    <source>
        <dbReference type="RefSeq" id="XP_018521458.1"/>
    </source>
</evidence>
<evidence type="ECO:0000313" key="3">
    <source>
        <dbReference type="Proteomes" id="UP000694890"/>
    </source>
</evidence>
<feature type="compositionally biased region" description="Low complexity" evidence="2">
    <location>
        <begin position="8"/>
        <end position="18"/>
    </location>
</feature>
<dbReference type="Pfam" id="PF15921">
    <property type="entry name" value="CCDC158"/>
    <property type="match status" value="2"/>
</dbReference>
<dbReference type="KEGG" id="lcf:108876415"/>
<feature type="coiled-coil region" evidence="1">
    <location>
        <begin position="150"/>
        <end position="260"/>
    </location>
</feature>
<reference evidence="4" key="1">
    <citation type="submission" date="2025-08" db="UniProtKB">
        <authorList>
            <consortium name="RefSeq"/>
        </authorList>
    </citation>
    <scope>IDENTIFICATION</scope>
    <source>
        <tissue evidence="4">Brain</tissue>
    </source>
</reference>
<feature type="region of interest" description="Disordered" evidence="2">
    <location>
        <begin position="1"/>
        <end position="48"/>
    </location>
</feature>
<feature type="coiled-coil region" evidence="1">
    <location>
        <begin position="510"/>
        <end position="547"/>
    </location>
</feature>
<sequence>MSSAFQPSESQSLGLSSSNGAHVLHLQSLPKHGKPTPPAAGTTEAHDTSLQLRFNSLTLDELSEELDRRTKETQRLQEEVENATRVALERFCCTYGINSSPGQNCHNHRFNVSWDFTSPIHHQAVTQPLVCGVDGLNQEMAQKQSSSPRKEVLENALDDCLQQLSDLQLSKTHDQREQETFSFDKAIVNLQTKLQKVQMEKDVLSDLRLKDSRKHVDQMEQMLCMLEELQNIKRAADQRLQETEDEALALYRKVETLEQMMKETYSSLLSYEKQCGDSVITSPNVATSSRQPSAGAKLTEDFNNDTVKLQEKLFLKSMEHLGSEEGSGANKQKQRMEEIIASLCQEVALLTDKLSSSKHNSVSLGDKLELLKKLAERQASLHQCQVSELESTLSSHKDKVCCLEQQLLQVQSELVDAQREKEQSLHLAEELQSQLGQIKSAHYASCFIFQRGREQQQCELQVEVKALREQLEEAREQFRRRGEERNCLQALLDLRAQEGRKSQELLQQKDEELQLRQQEAQQHLSRLEEAQSQCQTLRVEGEAMRLKLDDREKLIDILRLQMENSVQMTVQHSRTIDSLHQENSLLSNQLNQHKLEIQQLRAELDQQKSDLATAEHERRQLQASVAEQSQRVQEETLEKQQLTAQLEIQRMQIVTLRKEHKELQRLHSCKNEEREGVVLRLQSQLRNAHDELDQARSTLTTLEGADGHGLQVAMNMQKEITARREQVDSLQGKIQHLEETVEKLHQEKRYQSQENQHQLQELTFVREEKKQLANELEALRSKDQQLRDRIGQLEAILHKMSESFADCQDFIQLQEQEFYRLKLQHALDLKELQGQSLHTALNAPTLDLDSPTPSAAVTAPPSTQHVSYTPTLHLKGQQESPARQLRSLVKELRGAISENYRPHTDNSTAGSSFHRRRSAPERVHRTTFSADKADQVKAASRLRRKTCGSEPHFLMTAVLNGKMINNKSFSEGHDISSPATGVKYTSSPQLLSLGRRSPVHCLLTSDPNS</sequence>
<dbReference type="PANTHER" id="PTHR47615:SF1">
    <property type="entry name" value="COILED-COIL DOMAIN-CONTAINING PROTEIN 158"/>
    <property type="match status" value="1"/>
</dbReference>
<evidence type="ECO:0000256" key="2">
    <source>
        <dbReference type="SAM" id="MobiDB-lite"/>
    </source>
</evidence>
<feature type="coiled-coil region" evidence="1">
    <location>
        <begin position="59"/>
        <end position="86"/>
    </location>
</feature>
<protein>
    <submittedName>
        <fullName evidence="4">Coiled-coil domain-containing protein 158 isoform X1</fullName>
    </submittedName>
</protein>
<feature type="region of interest" description="Disordered" evidence="2">
    <location>
        <begin position="843"/>
        <end position="867"/>
    </location>
</feature>